<proteinExistence type="predicted"/>
<evidence type="ECO:0000313" key="2">
    <source>
        <dbReference type="EMBL" id="AXB42524.1"/>
    </source>
</evidence>
<gene>
    <name evidence="2" type="ORF">A4R43_08275</name>
</gene>
<keyword evidence="3" id="KW-1185">Reference proteome</keyword>
<keyword evidence="1" id="KW-0472">Membrane</keyword>
<dbReference type="KEGG" id="aab:A4R43_08275"/>
<feature type="transmembrane region" description="Helical" evidence="1">
    <location>
        <begin position="93"/>
        <end position="117"/>
    </location>
</feature>
<dbReference type="OrthoDB" id="9905763at2"/>
<keyword evidence="1" id="KW-1133">Transmembrane helix</keyword>
<evidence type="ECO:0000256" key="1">
    <source>
        <dbReference type="SAM" id="Phobius"/>
    </source>
</evidence>
<dbReference type="Proteomes" id="UP000250434">
    <property type="component" value="Chromosome"/>
</dbReference>
<organism evidence="2 3">
    <name type="scientific">Amycolatopsis albispora</name>
    <dbReference type="NCBI Taxonomy" id="1804986"/>
    <lineage>
        <taxon>Bacteria</taxon>
        <taxon>Bacillati</taxon>
        <taxon>Actinomycetota</taxon>
        <taxon>Actinomycetes</taxon>
        <taxon>Pseudonocardiales</taxon>
        <taxon>Pseudonocardiaceae</taxon>
        <taxon>Amycolatopsis</taxon>
    </lineage>
</organism>
<feature type="transmembrane region" description="Helical" evidence="1">
    <location>
        <begin position="15"/>
        <end position="37"/>
    </location>
</feature>
<protein>
    <submittedName>
        <fullName evidence="2">Uncharacterized protein</fullName>
    </submittedName>
</protein>
<reference evidence="2 3" key="1">
    <citation type="submission" date="2016-04" db="EMBL/GenBank/DDBJ databases">
        <title>Complete genome sequence and analysis of deep-sea sediment isolate, Amycolatopsis sp. WP1.</title>
        <authorList>
            <person name="Wang H."/>
            <person name="Chen S."/>
            <person name="Wu Q."/>
        </authorList>
    </citation>
    <scope>NUCLEOTIDE SEQUENCE [LARGE SCALE GENOMIC DNA]</scope>
    <source>
        <strain evidence="2 3">WP1</strain>
    </source>
</reference>
<accession>A0A344L3A0</accession>
<dbReference type="AlphaFoldDB" id="A0A344L3A0"/>
<evidence type="ECO:0000313" key="3">
    <source>
        <dbReference type="Proteomes" id="UP000250434"/>
    </source>
</evidence>
<sequence>MVDVVEEKAPAGRGVALTLWLLCYSAAVLAVGIVLAVHAAGELGEGRMLPVPVVLGVVALLGEAAALTGLWLWRRWGVSLLTGCVVVQVVAGLMGEVGGGVIAARIVLTCGLVFMLIPRWDRLRN</sequence>
<dbReference type="EMBL" id="CP015163">
    <property type="protein sequence ID" value="AXB42524.1"/>
    <property type="molecule type" value="Genomic_DNA"/>
</dbReference>
<keyword evidence="1" id="KW-0812">Transmembrane</keyword>
<feature type="transmembrane region" description="Helical" evidence="1">
    <location>
        <begin position="49"/>
        <end position="73"/>
    </location>
</feature>
<name>A0A344L3A0_9PSEU</name>